<dbReference type="InterPro" id="IPR001849">
    <property type="entry name" value="PH_domain"/>
</dbReference>
<evidence type="ECO:0000256" key="2">
    <source>
        <dbReference type="PROSITE-ProRule" id="PRU00191"/>
    </source>
</evidence>
<keyword evidence="6" id="KW-1185">Reference proteome</keyword>
<dbReference type="PANTHER" id="PTHR14336:SF15">
    <property type="entry name" value="DUAL ADAPTER FOR PHOSPHOTYROSINE AND 3-PHOSPHOTYROSINE AND 3-PHOSPHOINOSITIDE"/>
    <property type="match status" value="1"/>
</dbReference>
<dbReference type="SUPFAM" id="SSF50729">
    <property type="entry name" value="PH domain-like"/>
    <property type="match status" value="1"/>
</dbReference>
<dbReference type="OrthoDB" id="185175at2759"/>
<feature type="domain" description="PH" evidence="4">
    <location>
        <begin position="142"/>
        <end position="238"/>
    </location>
</feature>
<comment type="caution">
    <text evidence="5">The sequence shown here is derived from an EMBL/GenBank/DDBJ whole genome shotgun (WGS) entry which is preliminary data.</text>
</comment>
<dbReference type="PROSITE" id="PS50001">
    <property type="entry name" value="SH2"/>
    <property type="match status" value="1"/>
</dbReference>
<dbReference type="Gene3D" id="3.30.505.10">
    <property type="entry name" value="SH2 domain"/>
    <property type="match status" value="1"/>
</dbReference>
<evidence type="ECO:0000256" key="1">
    <source>
        <dbReference type="ARBA" id="ARBA00022999"/>
    </source>
</evidence>
<dbReference type="FunFam" id="2.30.29.30:FF:000286">
    <property type="entry name" value="PH-protein kinase domain containing protein"/>
    <property type="match status" value="1"/>
</dbReference>
<dbReference type="SUPFAM" id="SSF55550">
    <property type="entry name" value="SH2 domain"/>
    <property type="match status" value="1"/>
</dbReference>
<proteinExistence type="predicted"/>
<dbReference type="Pfam" id="PF00017">
    <property type="entry name" value="SH2"/>
    <property type="match status" value="1"/>
</dbReference>
<dbReference type="InterPro" id="IPR036860">
    <property type="entry name" value="SH2_dom_sf"/>
</dbReference>
<dbReference type="Gene3D" id="2.30.29.30">
    <property type="entry name" value="Pleckstrin-homology domain (PH domain)/Phosphotyrosine-binding domain (PTB)"/>
    <property type="match status" value="1"/>
</dbReference>
<organism evidence="5 6">
    <name type="scientific">Candidula unifasciata</name>
    <dbReference type="NCBI Taxonomy" id="100452"/>
    <lineage>
        <taxon>Eukaryota</taxon>
        <taxon>Metazoa</taxon>
        <taxon>Spiralia</taxon>
        <taxon>Lophotrochozoa</taxon>
        <taxon>Mollusca</taxon>
        <taxon>Gastropoda</taxon>
        <taxon>Heterobranchia</taxon>
        <taxon>Euthyneura</taxon>
        <taxon>Panpulmonata</taxon>
        <taxon>Eupulmonata</taxon>
        <taxon>Stylommatophora</taxon>
        <taxon>Helicina</taxon>
        <taxon>Helicoidea</taxon>
        <taxon>Geomitridae</taxon>
        <taxon>Candidula</taxon>
    </lineage>
</organism>
<evidence type="ECO:0000313" key="6">
    <source>
        <dbReference type="Proteomes" id="UP000678393"/>
    </source>
</evidence>
<dbReference type="InterPro" id="IPR051707">
    <property type="entry name" value="PI-Interact_SigTrans_Reg"/>
</dbReference>
<dbReference type="PANTHER" id="PTHR14336">
    <property type="entry name" value="TANDEM PH DOMAIN CONTAINING PROTEIN"/>
    <property type="match status" value="1"/>
</dbReference>
<feature type="domain" description="SH2" evidence="3">
    <location>
        <begin position="14"/>
        <end position="108"/>
    </location>
</feature>
<evidence type="ECO:0000259" key="4">
    <source>
        <dbReference type="PROSITE" id="PS50003"/>
    </source>
</evidence>
<protein>
    <recommendedName>
        <fullName evidence="7">Dual adapter for phosphotyrosine and 3-phosphotyrosine and 3-phosphoinositide</fullName>
    </recommendedName>
</protein>
<evidence type="ECO:0008006" key="7">
    <source>
        <dbReference type="Google" id="ProtNLM"/>
    </source>
</evidence>
<accession>A0A8S3ZI07</accession>
<gene>
    <name evidence="5" type="ORF">CUNI_LOCUS13366</name>
</gene>
<name>A0A8S3ZI07_9EUPU</name>
<keyword evidence="1 2" id="KW-0727">SH2 domain</keyword>
<evidence type="ECO:0000313" key="5">
    <source>
        <dbReference type="EMBL" id="CAG5127808.1"/>
    </source>
</evidence>
<dbReference type="Proteomes" id="UP000678393">
    <property type="component" value="Unassembled WGS sequence"/>
</dbReference>
<dbReference type="SMART" id="SM00252">
    <property type="entry name" value="SH2"/>
    <property type="match status" value="1"/>
</dbReference>
<dbReference type="PRINTS" id="PR00401">
    <property type="entry name" value="SH2DOMAIN"/>
</dbReference>
<dbReference type="InterPro" id="IPR000980">
    <property type="entry name" value="SH2"/>
</dbReference>
<dbReference type="SMART" id="SM00233">
    <property type="entry name" value="PH"/>
    <property type="match status" value="1"/>
</dbReference>
<reference evidence="5" key="1">
    <citation type="submission" date="2021-04" db="EMBL/GenBank/DDBJ databases">
        <authorList>
            <consortium name="Molecular Ecology Group"/>
        </authorList>
    </citation>
    <scope>NUCLEOTIDE SEQUENCE</scope>
</reference>
<dbReference type="Pfam" id="PF00169">
    <property type="entry name" value="PH"/>
    <property type="match status" value="1"/>
</dbReference>
<dbReference type="InterPro" id="IPR011993">
    <property type="entry name" value="PH-like_dom_sf"/>
</dbReference>
<sequence length="242" mass="28055">MQNIVNDEIENLEWYHPTLTRHTAESILMQNGSDGTYLLRPSRKGSVKYALSVKCNQAVKHFPVLWSSPEIKFGQCTFKSAEEFVDHFRNKPLLSGESGQVVLLKIPYPRDIEEPDTYESVTLHGEFCGDQESDRKNINFSVNSKEGFLTKLGGHIKSWRTRWFVLQRNELKYFKQKSSKNCIRVLDLDQCKGCCEDLTHPSQSYVFKLDMGWRIFYLSSTSAQDMHDWIKNINFRLKGNSA</sequence>
<dbReference type="EMBL" id="CAJHNH020002802">
    <property type="protein sequence ID" value="CAG5127808.1"/>
    <property type="molecule type" value="Genomic_DNA"/>
</dbReference>
<evidence type="ECO:0000259" key="3">
    <source>
        <dbReference type="PROSITE" id="PS50001"/>
    </source>
</evidence>
<dbReference type="AlphaFoldDB" id="A0A8S3ZI07"/>
<dbReference type="PROSITE" id="PS50003">
    <property type="entry name" value="PH_DOMAIN"/>
    <property type="match status" value="1"/>
</dbReference>